<gene>
    <name evidence="1" type="ORF">AchV4_0003</name>
</gene>
<dbReference type="Gene3D" id="3.30.1580.10">
    <property type="entry name" value="Head-to-tail joining protein W"/>
    <property type="match status" value="1"/>
</dbReference>
<dbReference type="InterPro" id="IPR004174">
    <property type="entry name" value="GpW"/>
</dbReference>
<sequence length="78" mass="8399">MTACLSISPEVLRTRLAEAESAYHSLTIGGQARVIVDQNGERVEFTPSNAGRLMAYIQDLRRQLGCGGVGSGPMMVLF</sequence>
<keyword evidence="2" id="KW-1185">Reference proteome</keyword>
<dbReference type="Proteomes" id="UP000595170">
    <property type="component" value="Segment"/>
</dbReference>
<accession>A0A7T3PGY6</accession>
<dbReference type="SUPFAM" id="SSF64210">
    <property type="entry name" value="Head-to-tail joining protein W, gpW"/>
    <property type="match status" value="1"/>
</dbReference>
<evidence type="ECO:0000313" key="1">
    <source>
        <dbReference type="EMBL" id="QPZ53301.1"/>
    </source>
</evidence>
<dbReference type="Pfam" id="PF02831">
    <property type="entry name" value="gpW"/>
    <property type="match status" value="1"/>
</dbReference>
<dbReference type="GO" id="GO:0019058">
    <property type="term" value="P:viral life cycle"/>
    <property type="evidence" value="ECO:0007669"/>
    <property type="project" value="InterPro"/>
</dbReference>
<dbReference type="InterPro" id="IPR036626">
    <property type="entry name" value="GpW_sf"/>
</dbReference>
<protein>
    <submittedName>
        <fullName evidence="1">Head-to-tail joining protein</fullName>
    </submittedName>
</protein>
<dbReference type="EMBL" id="MW269554">
    <property type="protein sequence ID" value="QPZ53301.1"/>
    <property type="molecule type" value="Genomic_DNA"/>
</dbReference>
<organism evidence="1 2">
    <name type="scientific">Achromobacter phage vB_AchrS_AchV4</name>
    <dbReference type="NCBI Taxonomy" id="2796514"/>
    <lineage>
        <taxon>Viruses</taxon>
        <taxon>Duplodnaviria</taxon>
        <taxon>Heunggongvirae</taxon>
        <taxon>Uroviricota</taxon>
        <taxon>Caudoviricetes</taxon>
        <taxon>Casjensviridae</taxon>
        <taxon>Gediminasvirus</taxon>
        <taxon>Gediminasvirus AchV4</taxon>
    </lineage>
</organism>
<reference evidence="1 2" key="1">
    <citation type="submission" date="2020-11" db="EMBL/GenBank/DDBJ databases">
        <title>Complete Genome Sequence of Achromobacter phage vB_AchrS_AchV4.</title>
        <authorList>
            <person name="Kaliniene L."/>
            <person name="Noreika A."/>
            <person name="Meskys R."/>
        </authorList>
    </citation>
    <scope>NUCLEOTIDE SEQUENCE [LARGE SCALE GENOMIC DNA]</scope>
</reference>
<proteinExistence type="predicted"/>
<name>A0A7T3PGY6_9CAUD</name>
<evidence type="ECO:0000313" key="2">
    <source>
        <dbReference type="Proteomes" id="UP000595170"/>
    </source>
</evidence>